<dbReference type="AlphaFoldDB" id="A0A2P2N5N8"/>
<reference evidence="1" key="1">
    <citation type="submission" date="2018-02" db="EMBL/GenBank/DDBJ databases">
        <title>Rhizophora mucronata_Transcriptome.</title>
        <authorList>
            <person name="Meera S.P."/>
            <person name="Sreeshan A."/>
            <person name="Augustine A."/>
        </authorList>
    </citation>
    <scope>NUCLEOTIDE SEQUENCE</scope>
    <source>
        <tissue evidence="1">Leaf</tissue>
    </source>
</reference>
<name>A0A2P2N5N8_RHIMU</name>
<dbReference type="EMBL" id="GGEC01057271">
    <property type="protein sequence ID" value="MBX37755.1"/>
    <property type="molecule type" value="Transcribed_RNA"/>
</dbReference>
<accession>A0A2P2N5N8</accession>
<proteinExistence type="predicted"/>
<protein>
    <submittedName>
        <fullName evidence="1">Uncharacterized protein</fullName>
    </submittedName>
</protein>
<evidence type="ECO:0000313" key="1">
    <source>
        <dbReference type="EMBL" id="MBX37755.1"/>
    </source>
</evidence>
<organism evidence="1">
    <name type="scientific">Rhizophora mucronata</name>
    <name type="common">Asiatic mangrove</name>
    <dbReference type="NCBI Taxonomy" id="61149"/>
    <lineage>
        <taxon>Eukaryota</taxon>
        <taxon>Viridiplantae</taxon>
        <taxon>Streptophyta</taxon>
        <taxon>Embryophyta</taxon>
        <taxon>Tracheophyta</taxon>
        <taxon>Spermatophyta</taxon>
        <taxon>Magnoliopsida</taxon>
        <taxon>eudicotyledons</taxon>
        <taxon>Gunneridae</taxon>
        <taxon>Pentapetalae</taxon>
        <taxon>rosids</taxon>
        <taxon>fabids</taxon>
        <taxon>Malpighiales</taxon>
        <taxon>Rhizophoraceae</taxon>
        <taxon>Rhizophora</taxon>
    </lineage>
</organism>
<sequence length="30" mass="3743">MADRRSDLYFLQYRSYNDKNRSFTNHHLHG</sequence>